<protein>
    <submittedName>
        <fullName evidence="2">Uncharacterized protein</fullName>
    </submittedName>
</protein>
<dbReference type="Gramene" id="Mp7g12270.1">
    <property type="protein sequence ID" value="Mp7g12270.1.cds1"/>
    <property type="gene ID" value="Mp7g12270"/>
</dbReference>
<sequence length="129" mass="14196">MAWPVALDGRGVRVSPQHALAPSWPMEIRSRSNSCATNRGFRCQTREKKIVDCHSSDHPGPLVQPASQPRSQPRGRGFGFHFGALVLFSFAGELSLPAIQIWSRKLHVPRSNDTTLIVICPTDADHAMA</sequence>
<dbReference type="EMBL" id="KZ773417">
    <property type="protein sequence ID" value="PTQ26596.1"/>
    <property type="molecule type" value="Genomic_DNA"/>
</dbReference>
<evidence type="ECO:0000256" key="1">
    <source>
        <dbReference type="SAM" id="MobiDB-lite"/>
    </source>
</evidence>
<keyword evidence="3" id="KW-1185">Reference proteome</keyword>
<reference evidence="3" key="1">
    <citation type="journal article" date="2017" name="Cell">
        <title>Insights into land plant evolution garnered from the Marchantia polymorpha genome.</title>
        <authorList>
            <person name="Bowman J.L."/>
            <person name="Kohchi T."/>
            <person name="Yamato K.T."/>
            <person name="Jenkins J."/>
            <person name="Shu S."/>
            <person name="Ishizaki K."/>
            <person name="Yamaoka S."/>
            <person name="Nishihama R."/>
            <person name="Nakamura Y."/>
            <person name="Berger F."/>
            <person name="Adam C."/>
            <person name="Aki S.S."/>
            <person name="Althoff F."/>
            <person name="Araki T."/>
            <person name="Arteaga-Vazquez M.A."/>
            <person name="Balasubrmanian S."/>
            <person name="Barry K."/>
            <person name="Bauer D."/>
            <person name="Boehm C.R."/>
            <person name="Briginshaw L."/>
            <person name="Caballero-Perez J."/>
            <person name="Catarino B."/>
            <person name="Chen F."/>
            <person name="Chiyoda S."/>
            <person name="Chovatia M."/>
            <person name="Davies K.M."/>
            <person name="Delmans M."/>
            <person name="Demura T."/>
            <person name="Dierschke T."/>
            <person name="Dolan L."/>
            <person name="Dorantes-Acosta A.E."/>
            <person name="Eklund D.M."/>
            <person name="Florent S.N."/>
            <person name="Flores-Sandoval E."/>
            <person name="Fujiyama A."/>
            <person name="Fukuzawa H."/>
            <person name="Galik B."/>
            <person name="Grimanelli D."/>
            <person name="Grimwood J."/>
            <person name="Grossniklaus U."/>
            <person name="Hamada T."/>
            <person name="Haseloff J."/>
            <person name="Hetherington A.J."/>
            <person name="Higo A."/>
            <person name="Hirakawa Y."/>
            <person name="Hundley H.N."/>
            <person name="Ikeda Y."/>
            <person name="Inoue K."/>
            <person name="Inoue S.I."/>
            <person name="Ishida S."/>
            <person name="Jia Q."/>
            <person name="Kakita M."/>
            <person name="Kanazawa T."/>
            <person name="Kawai Y."/>
            <person name="Kawashima T."/>
            <person name="Kennedy M."/>
            <person name="Kinose K."/>
            <person name="Kinoshita T."/>
            <person name="Kohara Y."/>
            <person name="Koide E."/>
            <person name="Komatsu K."/>
            <person name="Kopischke S."/>
            <person name="Kubo M."/>
            <person name="Kyozuka J."/>
            <person name="Lagercrantz U."/>
            <person name="Lin S.S."/>
            <person name="Lindquist E."/>
            <person name="Lipzen A.M."/>
            <person name="Lu C.W."/>
            <person name="De Luna E."/>
            <person name="Martienssen R.A."/>
            <person name="Minamino N."/>
            <person name="Mizutani M."/>
            <person name="Mizutani M."/>
            <person name="Mochizuki N."/>
            <person name="Monte I."/>
            <person name="Mosher R."/>
            <person name="Nagasaki H."/>
            <person name="Nakagami H."/>
            <person name="Naramoto S."/>
            <person name="Nishitani K."/>
            <person name="Ohtani M."/>
            <person name="Okamoto T."/>
            <person name="Okumura M."/>
            <person name="Phillips J."/>
            <person name="Pollak B."/>
            <person name="Reinders A."/>
            <person name="Rovekamp M."/>
            <person name="Sano R."/>
            <person name="Sawa S."/>
            <person name="Schmid M.W."/>
            <person name="Shirakawa M."/>
            <person name="Solano R."/>
            <person name="Spunde A."/>
            <person name="Suetsugu N."/>
            <person name="Sugano S."/>
            <person name="Sugiyama A."/>
            <person name="Sun R."/>
            <person name="Suzuki Y."/>
            <person name="Takenaka M."/>
            <person name="Takezawa D."/>
            <person name="Tomogane H."/>
            <person name="Tsuzuki M."/>
            <person name="Ueda T."/>
            <person name="Umeda M."/>
            <person name="Ward J.M."/>
            <person name="Watanabe Y."/>
            <person name="Yazaki K."/>
            <person name="Yokoyama R."/>
            <person name="Yoshitake Y."/>
            <person name="Yotsui I."/>
            <person name="Zachgo S."/>
            <person name="Schmutz J."/>
        </authorList>
    </citation>
    <scope>NUCLEOTIDE SEQUENCE [LARGE SCALE GENOMIC DNA]</scope>
    <source>
        <strain evidence="3">Tak-1</strain>
    </source>
</reference>
<proteinExistence type="predicted"/>
<dbReference type="AlphaFoldDB" id="A0A2R6VYB3"/>
<dbReference type="Proteomes" id="UP000244005">
    <property type="component" value="Unassembled WGS sequence"/>
</dbReference>
<organism evidence="2 3">
    <name type="scientific">Marchantia polymorpha</name>
    <name type="common">Common liverwort</name>
    <name type="synonym">Marchantia aquatica</name>
    <dbReference type="NCBI Taxonomy" id="3197"/>
    <lineage>
        <taxon>Eukaryota</taxon>
        <taxon>Viridiplantae</taxon>
        <taxon>Streptophyta</taxon>
        <taxon>Embryophyta</taxon>
        <taxon>Marchantiophyta</taxon>
        <taxon>Marchantiopsida</taxon>
        <taxon>Marchantiidae</taxon>
        <taxon>Marchantiales</taxon>
        <taxon>Marchantiaceae</taxon>
        <taxon>Marchantia</taxon>
    </lineage>
</organism>
<name>A0A2R6VYB3_MARPO</name>
<gene>
    <name evidence="2" type="ORF">MARPO_0889s0001</name>
</gene>
<evidence type="ECO:0000313" key="3">
    <source>
        <dbReference type="Proteomes" id="UP000244005"/>
    </source>
</evidence>
<accession>A0A2R6VYB3</accession>
<feature type="region of interest" description="Disordered" evidence="1">
    <location>
        <begin position="53"/>
        <end position="75"/>
    </location>
</feature>
<evidence type="ECO:0000313" key="2">
    <source>
        <dbReference type="EMBL" id="PTQ26596.1"/>
    </source>
</evidence>